<dbReference type="InterPro" id="IPR001367">
    <property type="entry name" value="Fe_dep_repressor"/>
</dbReference>
<dbReference type="AlphaFoldDB" id="A0A2M8QEB9"/>
<accession>A0A2M8QEB9</accession>
<dbReference type="SMART" id="SM00347">
    <property type="entry name" value="HTH_MARR"/>
    <property type="match status" value="1"/>
</dbReference>
<dbReference type="InterPro" id="IPR008988">
    <property type="entry name" value="Transcriptional_repressor_C"/>
</dbReference>
<dbReference type="GO" id="GO:0003677">
    <property type="term" value="F:DNA binding"/>
    <property type="evidence" value="ECO:0007669"/>
    <property type="project" value="UniProtKB-KW"/>
</dbReference>
<dbReference type="Gene3D" id="1.10.10.10">
    <property type="entry name" value="Winged helix-like DNA-binding domain superfamily/Winged helix DNA-binding domain"/>
    <property type="match status" value="1"/>
</dbReference>
<dbReference type="Pfam" id="PF01325">
    <property type="entry name" value="Fe_dep_repress"/>
    <property type="match status" value="1"/>
</dbReference>
<dbReference type="InterPro" id="IPR050536">
    <property type="entry name" value="DtxR_MntR_Metal-Reg"/>
</dbReference>
<dbReference type="InterPro" id="IPR007167">
    <property type="entry name" value="Fe-transptr_FeoA-like"/>
</dbReference>
<evidence type="ECO:0000256" key="6">
    <source>
        <dbReference type="ARBA" id="ARBA00023004"/>
    </source>
</evidence>
<dbReference type="InterPro" id="IPR036390">
    <property type="entry name" value="WH_DNA-bd_sf"/>
</dbReference>
<keyword evidence="7" id="KW-0805">Transcription regulation</keyword>
<keyword evidence="6" id="KW-0408">Iron</keyword>
<keyword evidence="9" id="KW-0010">Activator</keyword>
<dbReference type="Pfam" id="PF02742">
    <property type="entry name" value="Fe_dep_repr_C"/>
    <property type="match status" value="1"/>
</dbReference>
<keyword evidence="5" id="KW-0678">Repressor</keyword>
<evidence type="ECO:0000256" key="1">
    <source>
        <dbReference type="ARBA" id="ARBA00004496"/>
    </source>
</evidence>
<comment type="similarity">
    <text evidence="2">Belongs to the DtxR/MntR family.</text>
</comment>
<dbReference type="InterPro" id="IPR022689">
    <property type="entry name" value="Iron_dep_repressor"/>
</dbReference>
<evidence type="ECO:0000256" key="11">
    <source>
        <dbReference type="ARBA" id="ARBA00023211"/>
    </source>
</evidence>
<dbReference type="Proteomes" id="UP000230790">
    <property type="component" value="Unassembled WGS sequence"/>
</dbReference>
<sequence length="227" mass="25103">MSKTTYTDPVGVNDATLHYLDVIYRLTQQSDAANTTEIAEKLGVTPSGASVMLKRLAERKLVQLTPYKGATLTPEGRRLALRTIRRHRLLEMFLHQVMGFAWHEVDDHAHALETAITEPLEDRMDEMLGYPTRCPHGHLIPRKDGTLPEVNDMPILSLAPGATGVIRCVDTDNSEWLKYLGEQGLKPGVRVTLRGIAPYSGPVSIETPDGVVAIGQNLAEIIYIEPN</sequence>
<dbReference type="Gene3D" id="2.30.30.90">
    <property type="match status" value="1"/>
</dbReference>
<dbReference type="PROSITE" id="PS50944">
    <property type="entry name" value="HTH_DTXR"/>
    <property type="match status" value="1"/>
</dbReference>
<evidence type="ECO:0000313" key="14">
    <source>
        <dbReference type="EMBL" id="PJF48146.1"/>
    </source>
</evidence>
<evidence type="ECO:0000256" key="10">
    <source>
        <dbReference type="ARBA" id="ARBA00023163"/>
    </source>
</evidence>
<dbReference type="GO" id="GO:0046983">
    <property type="term" value="F:protein dimerization activity"/>
    <property type="evidence" value="ECO:0007669"/>
    <property type="project" value="InterPro"/>
</dbReference>
<feature type="domain" description="HTH dtxR-type" evidence="13">
    <location>
        <begin position="1"/>
        <end position="73"/>
    </location>
</feature>
<evidence type="ECO:0000256" key="8">
    <source>
        <dbReference type="ARBA" id="ARBA00023125"/>
    </source>
</evidence>
<dbReference type="PANTHER" id="PTHR33238">
    <property type="entry name" value="IRON (METAL) DEPENDENT REPRESSOR, DTXR FAMILY"/>
    <property type="match status" value="1"/>
</dbReference>
<comment type="subunit">
    <text evidence="3">Homodimer.</text>
</comment>
<reference evidence="14 15" key="1">
    <citation type="submission" date="2017-11" db="EMBL/GenBank/DDBJ databases">
        <title>Evolution of Phototrophy in the Chloroflexi Phylum Driven by Horizontal Gene Transfer.</title>
        <authorList>
            <person name="Ward L.M."/>
            <person name="Hemp J."/>
            <person name="Shih P.M."/>
            <person name="Mcglynn S.E."/>
            <person name="Fischer W."/>
        </authorList>
    </citation>
    <scope>NUCLEOTIDE SEQUENCE [LARGE SCALE GENOMIC DNA]</scope>
    <source>
        <strain evidence="14">JP3_7</strain>
    </source>
</reference>
<evidence type="ECO:0000256" key="9">
    <source>
        <dbReference type="ARBA" id="ARBA00023159"/>
    </source>
</evidence>
<dbReference type="SUPFAM" id="SSF47979">
    <property type="entry name" value="Iron-dependent repressor protein, dimerization domain"/>
    <property type="match status" value="1"/>
</dbReference>
<evidence type="ECO:0000256" key="4">
    <source>
        <dbReference type="ARBA" id="ARBA00022490"/>
    </source>
</evidence>
<dbReference type="InterPro" id="IPR036421">
    <property type="entry name" value="Fe_dep_repressor_sf"/>
</dbReference>
<dbReference type="SUPFAM" id="SSF46785">
    <property type="entry name" value="Winged helix' DNA-binding domain"/>
    <property type="match status" value="1"/>
</dbReference>
<dbReference type="SMART" id="SM00529">
    <property type="entry name" value="HTH_DTXR"/>
    <property type="match status" value="1"/>
</dbReference>
<dbReference type="EMBL" id="PGTN01000023">
    <property type="protein sequence ID" value="PJF48146.1"/>
    <property type="molecule type" value="Genomic_DNA"/>
</dbReference>
<proteinExistence type="inferred from homology"/>
<protein>
    <recommendedName>
        <fullName evidence="12">Manganese transport regulator</fullName>
    </recommendedName>
</protein>
<name>A0A2M8QEB9_9CHLR</name>
<evidence type="ECO:0000313" key="15">
    <source>
        <dbReference type="Proteomes" id="UP000230790"/>
    </source>
</evidence>
<dbReference type="SMART" id="SM00899">
    <property type="entry name" value="FeoA"/>
    <property type="match status" value="1"/>
</dbReference>
<keyword evidence="8" id="KW-0238">DNA-binding</keyword>
<keyword evidence="11" id="KW-0464">Manganese</keyword>
<dbReference type="PANTHER" id="PTHR33238:SF11">
    <property type="entry name" value="TRANSCRIPTIONAL REGULATOR MNTR"/>
    <property type="match status" value="1"/>
</dbReference>
<dbReference type="GO" id="GO:0005737">
    <property type="term" value="C:cytoplasm"/>
    <property type="evidence" value="ECO:0007669"/>
    <property type="project" value="UniProtKB-SubCell"/>
</dbReference>
<gene>
    <name evidence="14" type="ORF">CUN48_05110</name>
</gene>
<comment type="subcellular location">
    <subcellularLocation>
        <location evidence="1">Cytoplasm</location>
    </subcellularLocation>
</comment>
<dbReference type="Pfam" id="PF04023">
    <property type="entry name" value="FeoA"/>
    <property type="match status" value="1"/>
</dbReference>
<evidence type="ECO:0000256" key="7">
    <source>
        <dbReference type="ARBA" id="ARBA00023015"/>
    </source>
</evidence>
<evidence type="ECO:0000256" key="5">
    <source>
        <dbReference type="ARBA" id="ARBA00022491"/>
    </source>
</evidence>
<comment type="caution">
    <text evidence="14">The sequence shown here is derived from an EMBL/GenBank/DDBJ whole genome shotgun (WGS) entry which is preliminary data.</text>
</comment>
<organism evidence="14 15">
    <name type="scientific">Candidatus Thermofonsia Clade 3 bacterium</name>
    <dbReference type="NCBI Taxonomy" id="2364212"/>
    <lineage>
        <taxon>Bacteria</taxon>
        <taxon>Bacillati</taxon>
        <taxon>Chloroflexota</taxon>
        <taxon>Candidatus Thermofontia</taxon>
        <taxon>Candidatus Thermofonsia Clade 3</taxon>
    </lineage>
</organism>
<dbReference type="InterPro" id="IPR000835">
    <property type="entry name" value="HTH_MarR-typ"/>
</dbReference>
<dbReference type="SUPFAM" id="SSF50037">
    <property type="entry name" value="C-terminal domain of transcriptional repressors"/>
    <property type="match status" value="1"/>
</dbReference>
<evidence type="ECO:0000256" key="3">
    <source>
        <dbReference type="ARBA" id="ARBA00011738"/>
    </source>
</evidence>
<evidence type="ECO:0000256" key="2">
    <source>
        <dbReference type="ARBA" id="ARBA00007871"/>
    </source>
</evidence>
<keyword evidence="10" id="KW-0804">Transcription</keyword>
<dbReference type="Gene3D" id="1.10.60.10">
    <property type="entry name" value="Iron dependent repressor, metal binding and dimerisation domain"/>
    <property type="match status" value="1"/>
</dbReference>
<dbReference type="GO" id="GO:0046914">
    <property type="term" value="F:transition metal ion binding"/>
    <property type="evidence" value="ECO:0007669"/>
    <property type="project" value="InterPro"/>
</dbReference>
<evidence type="ECO:0000259" key="13">
    <source>
        <dbReference type="PROSITE" id="PS50944"/>
    </source>
</evidence>
<dbReference type="GO" id="GO:0003700">
    <property type="term" value="F:DNA-binding transcription factor activity"/>
    <property type="evidence" value="ECO:0007669"/>
    <property type="project" value="InterPro"/>
</dbReference>
<evidence type="ECO:0000256" key="12">
    <source>
        <dbReference type="ARBA" id="ARBA00032593"/>
    </source>
</evidence>
<dbReference type="InterPro" id="IPR038157">
    <property type="entry name" value="FeoA_core_dom"/>
</dbReference>
<dbReference type="InterPro" id="IPR022687">
    <property type="entry name" value="HTH_DTXR"/>
</dbReference>
<keyword evidence="4" id="KW-0963">Cytoplasm</keyword>
<dbReference type="InterPro" id="IPR036388">
    <property type="entry name" value="WH-like_DNA-bd_sf"/>
</dbReference>